<evidence type="ECO:0000313" key="6">
    <source>
        <dbReference type="EMBL" id="KAK1383538.1"/>
    </source>
</evidence>
<dbReference type="AlphaFoldDB" id="A0AAD8MTM6"/>
<dbReference type="Proteomes" id="UP001237642">
    <property type="component" value="Unassembled WGS sequence"/>
</dbReference>
<evidence type="ECO:0000256" key="5">
    <source>
        <dbReference type="SAM" id="MobiDB-lite"/>
    </source>
</evidence>
<reference evidence="6" key="2">
    <citation type="submission" date="2023-05" db="EMBL/GenBank/DDBJ databases">
        <authorList>
            <person name="Schelkunov M.I."/>
        </authorList>
    </citation>
    <scope>NUCLEOTIDE SEQUENCE</scope>
    <source>
        <strain evidence="6">Hsosn_3</strain>
        <tissue evidence="6">Leaf</tissue>
    </source>
</reference>
<keyword evidence="7" id="KW-1185">Reference proteome</keyword>
<evidence type="ECO:0000256" key="1">
    <source>
        <dbReference type="ARBA" id="ARBA00004123"/>
    </source>
</evidence>
<feature type="region of interest" description="Disordered" evidence="5">
    <location>
        <begin position="1"/>
        <end position="24"/>
    </location>
</feature>
<evidence type="ECO:0000256" key="2">
    <source>
        <dbReference type="ARBA" id="ARBA00023015"/>
    </source>
</evidence>
<keyword evidence="3" id="KW-0804">Transcription</keyword>
<protein>
    <submittedName>
        <fullName evidence="6">Transcription factor UPBEAT1</fullName>
    </submittedName>
</protein>
<evidence type="ECO:0000256" key="3">
    <source>
        <dbReference type="ARBA" id="ARBA00023163"/>
    </source>
</evidence>
<evidence type="ECO:0000313" key="7">
    <source>
        <dbReference type="Proteomes" id="UP001237642"/>
    </source>
</evidence>
<accession>A0AAD8MTM6</accession>
<organism evidence="6 7">
    <name type="scientific">Heracleum sosnowskyi</name>
    <dbReference type="NCBI Taxonomy" id="360622"/>
    <lineage>
        <taxon>Eukaryota</taxon>
        <taxon>Viridiplantae</taxon>
        <taxon>Streptophyta</taxon>
        <taxon>Embryophyta</taxon>
        <taxon>Tracheophyta</taxon>
        <taxon>Spermatophyta</taxon>
        <taxon>Magnoliopsida</taxon>
        <taxon>eudicotyledons</taxon>
        <taxon>Gunneridae</taxon>
        <taxon>Pentapetalae</taxon>
        <taxon>asterids</taxon>
        <taxon>campanulids</taxon>
        <taxon>Apiales</taxon>
        <taxon>Apiaceae</taxon>
        <taxon>Apioideae</taxon>
        <taxon>apioid superclade</taxon>
        <taxon>Tordylieae</taxon>
        <taxon>Tordyliinae</taxon>
        <taxon>Heracleum</taxon>
    </lineage>
</organism>
<sequence>MGAKTNTDITLAARKSARRSTPTPCSNKINGRFKNSNPRTVVALNEDSSNLVTRKLDALKSIIPTQNGDDEVKADLLFKETADYILLLRTQVSILQKLVDFYGEAANRNHVTAISKFFPHIDGFMVCEDQVQLPM</sequence>
<keyword evidence="2" id="KW-0805">Transcription regulation</keyword>
<dbReference type="InterPro" id="IPR044660">
    <property type="entry name" value="IBH1-like"/>
</dbReference>
<comment type="caution">
    <text evidence="6">The sequence shown here is derived from an EMBL/GenBank/DDBJ whole genome shotgun (WGS) entry which is preliminary data.</text>
</comment>
<gene>
    <name evidence="6" type="ORF">POM88_021273</name>
</gene>
<name>A0AAD8MTM6_9APIA</name>
<dbReference type="PANTHER" id="PTHR33124">
    <property type="entry name" value="TRANSCRIPTION FACTOR IBH1-LIKE 1"/>
    <property type="match status" value="1"/>
</dbReference>
<dbReference type="CDD" id="cd11444">
    <property type="entry name" value="bHLH_AtIBH1_like"/>
    <property type="match status" value="1"/>
</dbReference>
<dbReference type="GO" id="GO:0005634">
    <property type="term" value="C:nucleus"/>
    <property type="evidence" value="ECO:0007669"/>
    <property type="project" value="UniProtKB-SubCell"/>
</dbReference>
<dbReference type="EMBL" id="JAUIZM010000005">
    <property type="protein sequence ID" value="KAK1383538.1"/>
    <property type="molecule type" value="Genomic_DNA"/>
</dbReference>
<keyword evidence="4" id="KW-0539">Nucleus</keyword>
<dbReference type="PANTHER" id="PTHR33124:SF57">
    <property type="entry name" value="TRANSCRIPTION FACTOR UPBEAT-LIKE PROTEIN"/>
    <property type="match status" value="1"/>
</dbReference>
<dbReference type="InterPro" id="IPR044549">
    <property type="entry name" value="bHLH_AtIBH1-like"/>
</dbReference>
<dbReference type="GO" id="GO:0006355">
    <property type="term" value="P:regulation of DNA-templated transcription"/>
    <property type="evidence" value="ECO:0007669"/>
    <property type="project" value="InterPro"/>
</dbReference>
<proteinExistence type="predicted"/>
<reference evidence="6" key="1">
    <citation type="submission" date="2023-02" db="EMBL/GenBank/DDBJ databases">
        <title>Genome of toxic invasive species Heracleum sosnowskyi carries increased number of genes despite the absence of recent whole-genome duplications.</title>
        <authorList>
            <person name="Schelkunov M."/>
            <person name="Shtratnikova V."/>
            <person name="Makarenko M."/>
            <person name="Klepikova A."/>
            <person name="Omelchenko D."/>
            <person name="Novikova G."/>
            <person name="Obukhova E."/>
            <person name="Bogdanov V."/>
            <person name="Penin A."/>
            <person name="Logacheva M."/>
        </authorList>
    </citation>
    <scope>NUCLEOTIDE SEQUENCE</scope>
    <source>
        <strain evidence="6">Hsosn_3</strain>
        <tissue evidence="6">Leaf</tissue>
    </source>
</reference>
<comment type="subcellular location">
    <subcellularLocation>
        <location evidence="1">Nucleus</location>
    </subcellularLocation>
</comment>
<evidence type="ECO:0000256" key="4">
    <source>
        <dbReference type="ARBA" id="ARBA00023242"/>
    </source>
</evidence>